<keyword evidence="1" id="KW-0732">Signal</keyword>
<accession>A0ABS9H414</accession>
<organism evidence="2 3">
    <name type="scientific">Nocardioides potassii</name>
    <dbReference type="NCBI Taxonomy" id="2911371"/>
    <lineage>
        <taxon>Bacteria</taxon>
        <taxon>Bacillati</taxon>
        <taxon>Actinomycetota</taxon>
        <taxon>Actinomycetes</taxon>
        <taxon>Propionibacteriales</taxon>
        <taxon>Nocardioidaceae</taxon>
        <taxon>Nocardioides</taxon>
    </lineage>
</organism>
<evidence type="ECO:0000313" key="3">
    <source>
        <dbReference type="Proteomes" id="UP001201161"/>
    </source>
</evidence>
<sequence length="369" mass="37307">MGTLFGSPTAGASGRPGRRLGRAAVLALALPVIAAPTAAFAVDSAPVVTNTVTATYDADYAWQVFNAVDRNRAEVAEGGTAAVRYAVGVIALGPPARSGFEVAGTIGVTNPGATVTATVSASLAGAAACVVAATDTSPADGVQVVLPSGASSFAYTCAPGSAPAGPAVTTATVATDAGSGSDDAQADYAVDQKTDELTSVSTSTDGGAPADLGTLDWDDVWAAPDHRVLVRTSSMALGVTDGPCDDHANVATESADATTDSEVVTVCQAEVLGEQSFGKAVGNVRTTCRGAVRARLDNRSGRAVFYYLRVGGSMHRFVVRSLGRKTVTVRGASRAVVVLKAGSRQLERTRLPKRCPAPIQLPEAGDRLG</sequence>
<gene>
    <name evidence="2" type="ORF">L2K70_00105</name>
</gene>
<protein>
    <submittedName>
        <fullName evidence="2">Uncharacterized protein</fullName>
    </submittedName>
</protein>
<reference evidence="2 3" key="1">
    <citation type="submission" date="2022-01" db="EMBL/GenBank/DDBJ databases">
        <title>Nocardioides sp. nov., an actinomycete isolated from mining soil.</title>
        <authorList>
            <person name="Liu L."/>
        </authorList>
    </citation>
    <scope>NUCLEOTIDE SEQUENCE [LARGE SCALE GENOMIC DNA]</scope>
    <source>
        <strain evidence="2 3">KLBMP 9356</strain>
    </source>
</reference>
<keyword evidence="3" id="KW-1185">Reference proteome</keyword>
<feature type="chain" id="PRO_5045090814" evidence="1">
    <location>
        <begin position="42"/>
        <end position="369"/>
    </location>
</feature>
<dbReference type="RefSeq" id="WP_236397191.1">
    <property type="nucleotide sequence ID" value="NZ_JAKJHZ010000001.1"/>
</dbReference>
<evidence type="ECO:0000313" key="2">
    <source>
        <dbReference type="EMBL" id="MCF6376001.1"/>
    </source>
</evidence>
<evidence type="ECO:0000256" key="1">
    <source>
        <dbReference type="SAM" id="SignalP"/>
    </source>
</evidence>
<dbReference type="Proteomes" id="UP001201161">
    <property type="component" value="Unassembled WGS sequence"/>
</dbReference>
<dbReference type="EMBL" id="JAKJHZ010000001">
    <property type="protein sequence ID" value="MCF6376001.1"/>
    <property type="molecule type" value="Genomic_DNA"/>
</dbReference>
<proteinExistence type="predicted"/>
<name>A0ABS9H414_9ACTN</name>
<feature type="signal peptide" evidence="1">
    <location>
        <begin position="1"/>
        <end position="41"/>
    </location>
</feature>
<comment type="caution">
    <text evidence="2">The sequence shown here is derived from an EMBL/GenBank/DDBJ whole genome shotgun (WGS) entry which is preliminary data.</text>
</comment>